<accession>A0AAE0RRW7</accession>
<protein>
    <submittedName>
        <fullName evidence="2">Uncharacterized protein</fullName>
    </submittedName>
</protein>
<comment type="caution">
    <text evidence="2">The sequence shown here is derived from an EMBL/GenBank/DDBJ whole genome shotgun (WGS) entry which is preliminary data.</text>
</comment>
<reference evidence="2" key="1">
    <citation type="journal article" date="2021" name="Genome Biol. Evol.">
        <title>A High-Quality Reference Genome for a Parasitic Bivalve with Doubly Uniparental Inheritance (Bivalvia: Unionida).</title>
        <authorList>
            <person name="Smith C.H."/>
        </authorList>
    </citation>
    <scope>NUCLEOTIDE SEQUENCE</scope>
    <source>
        <strain evidence="2">CHS0354</strain>
    </source>
</reference>
<feature type="region of interest" description="Disordered" evidence="1">
    <location>
        <begin position="125"/>
        <end position="144"/>
    </location>
</feature>
<name>A0AAE0RRW7_9BIVA</name>
<evidence type="ECO:0000313" key="3">
    <source>
        <dbReference type="Proteomes" id="UP001195483"/>
    </source>
</evidence>
<gene>
    <name evidence="2" type="ORF">CHS0354_037405</name>
</gene>
<organism evidence="2 3">
    <name type="scientific">Potamilus streckersoni</name>
    <dbReference type="NCBI Taxonomy" id="2493646"/>
    <lineage>
        <taxon>Eukaryota</taxon>
        <taxon>Metazoa</taxon>
        <taxon>Spiralia</taxon>
        <taxon>Lophotrochozoa</taxon>
        <taxon>Mollusca</taxon>
        <taxon>Bivalvia</taxon>
        <taxon>Autobranchia</taxon>
        <taxon>Heteroconchia</taxon>
        <taxon>Palaeoheterodonta</taxon>
        <taxon>Unionida</taxon>
        <taxon>Unionoidea</taxon>
        <taxon>Unionidae</taxon>
        <taxon>Ambleminae</taxon>
        <taxon>Lampsilini</taxon>
        <taxon>Potamilus</taxon>
    </lineage>
</organism>
<feature type="region of interest" description="Disordered" evidence="1">
    <location>
        <begin position="72"/>
        <end position="91"/>
    </location>
</feature>
<dbReference type="EMBL" id="JAEAOA010002189">
    <property type="protein sequence ID" value="KAK3578436.1"/>
    <property type="molecule type" value="Genomic_DNA"/>
</dbReference>
<evidence type="ECO:0000313" key="2">
    <source>
        <dbReference type="EMBL" id="KAK3578436.1"/>
    </source>
</evidence>
<evidence type="ECO:0000256" key="1">
    <source>
        <dbReference type="SAM" id="MobiDB-lite"/>
    </source>
</evidence>
<proteinExistence type="predicted"/>
<reference evidence="2" key="3">
    <citation type="submission" date="2023-05" db="EMBL/GenBank/DDBJ databases">
        <authorList>
            <person name="Smith C.H."/>
        </authorList>
    </citation>
    <scope>NUCLEOTIDE SEQUENCE</scope>
    <source>
        <strain evidence="2">CHS0354</strain>
        <tissue evidence="2">Mantle</tissue>
    </source>
</reference>
<reference evidence="2" key="2">
    <citation type="journal article" date="2021" name="Genome Biol. Evol.">
        <title>Developing a high-quality reference genome for a parasitic bivalve with doubly uniparental inheritance (Bivalvia: Unionida).</title>
        <authorList>
            <person name="Smith C.H."/>
        </authorList>
    </citation>
    <scope>NUCLEOTIDE SEQUENCE</scope>
    <source>
        <strain evidence="2">CHS0354</strain>
        <tissue evidence="2">Mantle</tissue>
    </source>
</reference>
<dbReference type="Proteomes" id="UP001195483">
    <property type="component" value="Unassembled WGS sequence"/>
</dbReference>
<dbReference type="AlphaFoldDB" id="A0AAE0RRW7"/>
<keyword evidence="3" id="KW-1185">Reference proteome</keyword>
<sequence length="180" mass="20012">MEDSSRVDFHIIGMFRGLAHNACVSSADLPRIKGRMFQIYFTNCVDADTAGNVVKKLLDRLLTKREYQNRLHEHSGNESLADPNKPKDEIINDYEDPAVNALDDIVNDANRVATSSLQERDADTLTIATSTVPDPPTDADTAEIDKGASSSLGFARKPWLRLAVLKKNVRVPDIEVLYSR</sequence>